<evidence type="ECO:0000313" key="2">
    <source>
        <dbReference type="Proteomes" id="UP000746918"/>
    </source>
</evidence>
<protein>
    <submittedName>
        <fullName evidence="1">Uncharacterized protein</fullName>
    </submittedName>
</protein>
<proteinExistence type="predicted"/>
<evidence type="ECO:0000313" key="1">
    <source>
        <dbReference type="EMBL" id="MBX4335933.1"/>
    </source>
</evidence>
<dbReference type="InterPro" id="IPR036397">
    <property type="entry name" value="RNaseH_sf"/>
</dbReference>
<organism evidence="1 2">
    <name type="scientific">Bartonella raoultii</name>
    <dbReference type="NCBI Taxonomy" id="1457020"/>
    <lineage>
        <taxon>Bacteria</taxon>
        <taxon>Pseudomonadati</taxon>
        <taxon>Pseudomonadota</taxon>
        <taxon>Alphaproteobacteria</taxon>
        <taxon>Hyphomicrobiales</taxon>
        <taxon>Bartonellaceae</taxon>
        <taxon>Bartonella</taxon>
    </lineage>
</organism>
<gene>
    <name evidence="1" type="ORF">K3248_04945</name>
</gene>
<sequence>MRSWCHFNKENSIVPKFKDFIMPNDKILKSTLSFGYKKINLIDSLPLFSTSLKNIMETFTDLKKGETPLFKNIDDVIIKEKDIDYCLNDSIGLALALKERFKFGNQKMTLASDAKSI</sequence>
<dbReference type="RefSeq" id="WP_220717366.1">
    <property type="nucleotide sequence ID" value="NZ_JAIFRO010000004.1"/>
</dbReference>
<accession>A0ABS7I8I5</accession>
<dbReference type="EMBL" id="JAIFRO010000004">
    <property type="protein sequence ID" value="MBX4335933.1"/>
    <property type="molecule type" value="Genomic_DNA"/>
</dbReference>
<comment type="caution">
    <text evidence="1">The sequence shown here is derived from an EMBL/GenBank/DDBJ whole genome shotgun (WGS) entry which is preliminary data.</text>
</comment>
<reference evidence="1 2" key="1">
    <citation type="submission" date="2021-08" db="EMBL/GenBank/DDBJ databases">
        <title>Bartonella raoulti 094 sp. nov.</title>
        <authorList>
            <person name="Zgheib R."/>
            <person name="Hammoud A."/>
        </authorList>
    </citation>
    <scope>NUCLEOTIDE SEQUENCE [LARGE SCALE GENOMIC DNA]</scope>
    <source>
        <strain evidence="1 2">094</strain>
    </source>
</reference>
<dbReference type="Gene3D" id="3.30.420.10">
    <property type="entry name" value="Ribonuclease H-like superfamily/Ribonuclease H"/>
    <property type="match status" value="1"/>
</dbReference>
<keyword evidence="2" id="KW-1185">Reference proteome</keyword>
<dbReference type="SUPFAM" id="SSF53098">
    <property type="entry name" value="Ribonuclease H-like"/>
    <property type="match status" value="1"/>
</dbReference>
<name>A0ABS7I8I5_9HYPH</name>
<dbReference type="Proteomes" id="UP000746918">
    <property type="component" value="Unassembled WGS sequence"/>
</dbReference>
<dbReference type="InterPro" id="IPR012337">
    <property type="entry name" value="RNaseH-like_sf"/>
</dbReference>